<dbReference type="NCBIfam" id="TIGR04532">
    <property type="entry name" value="PT_fungal_PKS"/>
    <property type="match status" value="1"/>
</dbReference>
<name>A0A8H5ZZ37_PETAA</name>
<dbReference type="Gene3D" id="3.30.70.3290">
    <property type="match status" value="1"/>
</dbReference>
<dbReference type="Gene3D" id="3.40.47.10">
    <property type="match status" value="1"/>
</dbReference>
<dbReference type="PROSITE" id="PS50075">
    <property type="entry name" value="CARRIER"/>
    <property type="match status" value="1"/>
</dbReference>
<comment type="caution">
    <text evidence="9">The sequence shown here is derived from an EMBL/GenBank/DDBJ whole genome shotgun (WGS) entry which is preliminary data.</text>
</comment>
<evidence type="ECO:0000313" key="9">
    <source>
        <dbReference type="EMBL" id="KAF5857074.1"/>
    </source>
</evidence>
<evidence type="ECO:0000256" key="2">
    <source>
        <dbReference type="ARBA" id="ARBA00022553"/>
    </source>
</evidence>
<dbReference type="InterPro" id="IPR001227">
    <property type="entry name" value="Ac_transferase_dom_sf"/>
</dbReference>
<dbReference type="InterPro" id="IPR016036">
    <property type="entry name" value="Malonyl_transacylase_ACP-bd"/>
</dbReference>
<dbReference type="PANTHER" id="PTHR43775:SF37">
    <property type="entry name" value="SI:DKEY-61P9.11"/>
    <property type="match status" value="1"/>
</dbReference>
<dbReference type="PANTHER" id="PTHR43775">
    <property type="entry name" value="FATTY ACID SYNTHASE"/>
    <property type="match status" value="1"/>
</dbReference>
<protein>
    <submittedName>
        <fullName evidence="9">Uncharacterized protein</fullName>
    </submittedName>
</protein>
<dbReference type="InterPro" id="IPR049900">
    <property type="entry name" value="PKS_mFAS_DH"/>
</dbReference>
<organism evidence="9 10">
    <name type="scientific">Petromyces alliaceus</name>
    <name type="common">Aspergillus alliaceus</name>
    <dbReference type="NCBI Taxonomy" id="209559"/>
    <lineage>
        <taxon>Eukaryota</taxon>
        <taxon>Fungi</taxon>
        <taxon>Dikarya</taxon>
        <taxon>Ascomycota</taxon>
        <taxon>Pezizomycotina</taxon>
        <taxon>Eurotiomycetes</taxon>
        <taxon>Eurotiomycetidae</taxon>
        <taxon>Eurotiales</taxon>
        <taxon>Aspergillaceae</taxon>
        <taxon>Aspergillus</taxon>
        <taxon>Aspergillus subgen. Circumdati</taxon>
    </lineage>
</organism>
<dbReference type="Gene3D" id="3.10.129.110">
    <property type="entry name" value="Polyketide synthase dehydratase"/>
    <property type="match status" value="1"/>
</dbReference>
<sequence length="1775" mass="195884">MVTFVLFSKLEINTSSHRFTIKLLVTHNMKTFYFSNKFPSDDLSDLFRRLRLQSKSPKHVILGRVMEEATALVRDEITRLPAELRSLLPPFQSILDLAENFNWHQGPLSGTFECVFLVLVPLCLFVGHYESQPHAFIFHRDTSLFTGLGLGFLAATAIVASPSLCDVPSTAAEVIRIAMRTGLLLYHRSQDLEPQALDSPLESWATVVKGMDEVAVREELDMYNTTMGIPQPSSIYISVVEPDGSVFINAPPSKLRRFFNTTGPVQSAPHAPLPVYGGPCHAPHLYGHSHSSWVVEKCRAQIASRDLSNAASLLSMGDGRPLEYVTVLELFESATYVLLTSTIRWGNVLDTIRRSTVWEKDRELHLEVFRPSPVVEGLLSAVQGDEPDCTVYVVDLVEWIFNDTCIGSHNIAERIAVVGMSCRLPGGANDLELFWDMLMEGRDVHKKVPPDRYDVDSHTDITGKSPNTSHTPFGCFVDSPGLFDAGFFDMSPREAGQTDPTHRLALLTAFEALEQSGYVPDRTRSTTRERISTIYGQCSDDYRECNAGQEIDMYFIPGNYRAFAPGRISYFFKFSGPSFNVDTACSASLAAIQIACSVLSRGEADMVVAGGLNILTGSDSFAGLSKGFFLSKTGNCRVFDNAADGYCRGDGIGSIILKRLSDAQQDNDHIFGVILGSATNHSSNAISLTHPHAPTQANLFHSVLREAGVRPQDVDMVEMHGTGTQAGDAAEMESVTKVFSPYMPRRPYPLYISSVKANLGHGEAAAGITALIKALLIFKQNTIPPQVAFKTVMNSKFPDLKKLNVHIPMESVPWPRRPDRKRYVMVNNFSAAGGNTSLLLEEPPVTPDSKGCPQTTFVVAVSAKGTDSLRGNLGRLIAWIKCERLVDIASLAYTTTARRMHHKYRIAVHCSSTQEVIESLEQRLTTIEAQHMIKKSPSIGFVFSGQGSFYQGIGRQLFEEYPPYRNEICRLDEICIFHGFNSILPMITSQRSDVLDVTPLMTQLVSVCVQIALCRLWRALGVTPDVVVGASLGEYAALYSAGALSASDVIYLVGQRALLMQNMCTMNSHAMLAVKATVDEIRHAVQSNIYEFACINGPRDVTLAASVQDINDIQQMLGSHGYRAVKLNVPFAFHSCQIEPILNLYDNITQSVTPRDFKVPLISPLLGAVIFDGRALPSSYLRDSTRGTVRFADAIVKAQEIGIVDSKTAWVEIGVHQNYSSAMRANIPNLEVMVPSLRSDECNWHTLAVSMSILHESGVPLNWNAWYRPFESELRLLSLPSYHWNLKNHWIQHNGDWLLAKDKMGATRSKSLPYPAPAPFRTALVHQVIEESFWQDGGSIVFQSDVMNSDFYAVAAGHRMSGRPLISVLAYTDIALTLAKYMYSRLNPGSRLPAMDFGQVRVFQGLIPRKDRSKPQYVRMRMQADKRAVMPLSLHRVLDGNIIEEDLATGVIICGDPQAWLEEWAAYSHLLTSRIETLHQLADQGKASRVSKDLVYTLFKNVVDYAEQYRAIQSVVMYGLEAVADVILAPSNDGQWAAPPHHIDPITHVGGLVLNAGPATDHTNTIFVMEGWESMRFATPLVAGQLYRSYVKMNPAKDNSGFFTGDVYVLQGDCVVAKVRDMTLRSLPRILMSRFFDPPDGLYGQGAQQESSSTVASGSGRISATTNTESTPSQQGDSESALLISPDSEVKPPEILPEAKGKSNLVRDAVTLIASETGVELDSLTDETEFSALGIDSLLSLVLAEKFGIELNFEIQGSFFLECQKIGDLKAYLMA</sequence>
<dbReference type="SUPFAM" id="SSF53901">
    <property type="entry name" value="Thiolase-like"/>
    <property type="match status" value="1"/>
</dbReference>
<keyword evidence="3" id="KW-0808">Transferase</keyword>
<proteinExistence type="predicted"/>
<dbReference type="InterPro" id="IPR014043">
    <property type="entry name" value="Acyl_transferase_dom"/>
</dbReference>
<dbReference type="GO" id="GO:0004315">
    <property type="term" value="F:3-oxoacyl-[acyl-carrier-protein] synthase activity"/>
    <property type="evidence" value="ECO:0007669"/>
    <property type="project" value="InterPro"/>
</dbReference>
<gene>
    <name evidence="9" type="ORF">ETB97_006286</name>
</gene>
<dbReference type="Gene3D" id="3.40.366.10">
    <property type="entry name" value="Malonyl-Coenzyme A Acyl Carrier Protein, domain 2"/>
    <property type="match status" value="1"/>
</dbReference>
<dbReference type="PROSITE" id="PS52004">
    <property type="entry name" value="KS3_2"/>
    <property type="match status" value="1"/>
</dbReference>
<dbReference type="PROSITE" id="PS00606">
    <property type="entry name" value="KS3_1"/>
    <property type="match status" value="1"/>
</dbReference>
<keyword evidence="10" id="KW-1185">Reference proteome</keyword>
<dbReference type="SUPFAM" id="SSF52151">
    <property type="entry name" value="FabD/lysophospholipase-like"/>
    <property type="match status" value="1"/>
</dbReference>
<dbReference type="CDD" id="cd00833">
    <property type="entry name" value="PKS"/>
    <property type="match status" value="1"/>
</dbReference>
<dbReference type="InterPro" id="IPR042104">
    <property type="entry name" value="PKS_dehydratase_sf"/>
</dbReference>
<keyword evidence="2" id="KW-0597">Phosphoprotein</keyword>
<evidence type="ECO:0000256" key="1">
    <source>
        <dbReference type="ARBA" id="ARBA00022450"/>
    </source>
</evidence>
<dbReference type="Pfam" id="PF00109">
    <property type="entry name" value="ketoacyl-synt"/>
    <property type="match status" value="1"/>
</dbReference>
<dbReference type="InterPro" id="IPR018201">
    <property type="entry name" value="Ketoacyl_synth_AS"/>
</dbReference>
<dbReference type="Pfam" id="PF00698">
    <property type="entry name" value="Acyl_transf_1"/>
    <property type="match status" value="1"/>
</dbReference>
<evidence type="ECO:0000259" key="7">
    <source>
        <dbReference type="PROSITE" id="PS52004"/>
    </source>
</evidence>
<dbReference type="EMBL" id="SPNV01000278">
    <property type="protein sequence ID" value="KAF5857074.1"/>
    <property type="molecule type" value="Genomic_DNA"/>
</dbReference>
<dbReference type="GO" id="GO:0004312">
    <property type="term" value="F:fatty acid synthase activity"/>
    <property type="evidence" value="ECO:0007669"/>
    <property type="project" value="TreeGrafter"/>
</dbReference>
<feature type="domain" description="Ketosynthase family 3 (KS3)" evidence="7">
    <location>
        <begin position="412"/>
        <end position="842"/>
    </location>
</feature>
<dbReference type="SUPFAM" id="SSF47336">
    <property type="entry name" value="ACP-like"/>
    <property type="match status" value="1"/>
</dbReference>
<feature type="domain" description="Carrier" evidence="6">
    <location>
        <begin position="1700"/>
        <end position="1775"/>
    </location>
</feature>
<evidence type="ECO:0000259" key="6">
    <source>
        <dbReference type="PROSITE" id="PS50075"/>
    </source>
</evidence>
<feature type="region of interest" description="Disordered" evidence="5">
    <location>
        <begin position="1642"/>
        <end position="1680"/>
    </location>
</feature>
<dbReference type="GO" id="GO:0044550">
    <property type="term" value="P:secondary metabolite biosynthetic process"/>
    <property type="evidence" value="ECO:0007669"/>
    <property type="project" value="TreeGrafter"/>
</dbReference>
<evidence type="ECO:0000256" key="4">
    <source>
        <dbReference type="PROSITE-ProRule" id="PRU01363"/>
    </source>
</evidence>
<evidence type="ECO:0000256" key="3">
    <source>
        <dbReference type="ARBA" id="ARBA00022679"/>
    </source>
</evidence>
<feature type="region of interest" description="C-terminal hotdog fold" evidence="4">
    <location>
        <begin position="1486"/>
        <end position="1633"/>
    </location>
</feature>
<feature type="region of interest" description="N-terminal hotdog fold" evidence="4">
    <location>
        <begin position="1326"/>
        <end position="1459"/>
    </location>
</feature>
<dbReference type="InterPro" id="IPR032088">
    <property type="entry name" value="SAT"/>
</dbReference>
<dbReference type="Pfam" id="PF16073">
    <property type="entry name" value="SAT"/>
    <property type="match status" value="1"/>
</dbReference>
<keyword evidence="1" id="KW-0596">Phosphopantetheine</keyword>
<dbReference type="InterPro" id="IPR014030">
    <property type="entry name" value="Ketoacyl_synth_N"/>
</dbReference>
<feature type="compositionally biased region" description="Polar residues" evidence="5">
    <location>
        <begin position="1646"/>
        <end position="1678"/>
    </location>
</feature>
<feature type="active site" description="Proton donor; for dehydratase activity" evidence="4">
    <location>
        <position position="1544"/>
    </location>
</feature>
<dbReference type="SMART" id="SM00827">
    <property type="entry name" value="PKS_AT"/>
    <property type="match status" value="1"/>
</dbReference>
<reference evidence="9 10" key="1">
    <citation type="submission" date="2019-04" db="EMBL/GenBank/DDBJ databases">
        <title>Aspergillus burnettii sp. nov., novel species from soil in southeast Queensland.</title>
        <authorList>
            <person name="Gilchrist C.L.M."/>
            <person name="Pitt J.I."/>
            <person name="Lange L."/>
            <person name="Lacey H.J."/>
            <person name="Vuong D."/>
            <person name="Midgley D.J."/>
            <person name="Greenfield P."/>
            <person name="Bradbury M."/>
            <person name="Lacey E."/>
            <person name="Busk P.K."/>
            <person name="Pilgaard B."/>
            <person name="Chooi Y.H."/>
            <person name="Piggott A.M."/>
        </authorList>
    </citation>
    <scope>NUCLEOTIDE SEQUENCE [LARGE SCALE GENOMIC DNA]</scope>
    <source>
        <strain evidence="9 10">FRR 5400</strain>
    </source>
</reference>
<dbReference type="Pfam" id="PF00550">
    <property type="entry name" value="PP-binding"/>
    <property type="match status" value="1"/>
</dbReference>
<accession>A0A8H5ZZ37</accession>
<dbReference type="InterPro" id="IPR009081">
    <property type="entry name" value="PP-bd_ACP"/>
</dbReference>
<dbReference type="InterPro" id="IPR016035">
    <property type="entry name" value="Acyl_Trfase/lysoPLipase"/>
</dbReference>
<feature type="active site" description="Proton acceptor; for dehydratase activity" evidence="4">
    <location>
        <position position="1358"/>
    </location>
</feature>
<dbReference type="Proteomes" id="UP000541154">
    <property type="component" value="Unassembled WGS sequence"/>
</dbReference>
<dbReference type="InterPro" id="IPR036736">
    <property type="entry name" value="ACP-like_sf"/>
</dbReference>
<dbReference type="Pfam" id="PF22621">
    <property type="entry name" value="CurL-like_PKS_C"/>
    <property type="match status" value="1"/>
</dbReference>
<dbReference type="InterPro" id="IPR050091">
    <property type="entry name" value="PKS_NRPS_Biosynth_Enz"/>
</dbReference>
<dbReference type="InterPro" id="IPR030918">
    <property type="entry name" value="PT_fungal_PKS"/>
</dbReference>
<evidence type="ECO:0000259" key="8">
    <source>
        <dbReference type="PROSITE" id="PS52019"/>
    </source>
</evidence>
<dbReference type="Pfam" id="PF02801">
    <property type="entry name" value="Ketoacyl-synt_C"/>
    <property type="match status" value="1"/>
</dbReference>
<dbReference type="PROSITE" id="PS52019">
    <property type="entry name" value="PKS_MFAS_DH"/>
    <property type="match status" value="1"/>
</dbReference>
<dbReference type="InterPro" id="IPR014031">
    <property type="entry name" value="Ketoacyl_synth_C"/>
</dbReference>
<dbReference type="SUPFAM" id="SSF55048">
    <property type="entry name" value="Probable ACP-binding domain of malonyl-CoA ACP transacylase"/>
    <property type="match status" value="1"/>
</dbReference>
<dbReference type="InterPro" id="IPR016039">
    <property type="entry name" value="Thiolase-like"/>
</dbReference>
<dbReference type="SMART" id="SM00825">
    <property type="entry name" value="PKS_KS"/>
    <property type="match status" value="1"/>
</dbReference>
<dbReference type="Gene3D" id="1.10.1200.10">
    <property type="entry name" value="ACP-like"/>
    <property type="match status" value="1"/>
</dbReference>
<dbReference type="GO" id="GO:0006633">
    <property type="term" value="P:fatty acid biosynthetic process"/>
    <property type="evidence" value="ECO:0007669"/>
    <property type="project" value="InterPro"/>
</dbReference>
<evidence type="ECO:0000313" key="10">
    <source>
        <dbReference type="Proteomes" id="UP000541154"/>
    </source>
</evidence>
<evidence type="ECO:0000256" key="5">
    <source>
        <dbReference type="SAM" id="MobiDB-lite"/>
    </source>
</evidence>
<feature type="domain" description="PKS/mFAS DH" evidence="8">
    <location>
        <begin position="1326"/>
        <end position="1633"/>
    </location>
</feature>
<dbReference type="InterPro" id="IPR020841">
    <property type="entry name" value="PKS_Beta-ketoAc_synthase_dom"/>
</dbReference>